<dbReference type="InterPro" id="IPR053951">
    <property type="entry name" value="K_trans_N"/>
</dbReference>
<dbReference type="PANTHER" id="PTHR30540:SF79">
    <property type="entry name" value="LOW AFFINITY POTASSIUM TRANSPORT SYSTEM PROTEIN KUP"/>
    <property type="match status" value="1"/>
</dbReference>
<organism evidence="16 17">
    <name type="scientific">Gemmatirosa kalamazoonensis</name>
    <dbReference type="NCBI Taxonomy" id="861299"/>
    <lineage>
        <taxon>Bacteria</taxon>
        <taxon>Pseudomonadati</taxon>
        <taxon>Gemmatimonadota</taxon>
        <taxon>Gemmatimonadia</taxon>
        <taxon>Gemmatimonadales</taxon>
        <taxon>Gemmatimonadaceae</taxon>
        <taxon>Gemmatirosa</taxon>
    </lineage>
</organism>
<dbReference type="InParanoid" id="W0RI03"/>
<evidence type="ECO:0000256" key="3">
    <source>
        <dbReference type="ARBA" id="ARBA00022448"/>
    </source>
</evidence>
<feature type="compositionally biased region" description="Polar residues" evidence="13">
    <location>
        <begin position="1"/>
        <end position="12"/>
    </location>
</feature>
<keyword evidence="6 12" id="KW-0812">Transmembrane</keyword>
<comment type="similarity">
    <text evidence="2 12">Belongs to the HAK/KUP transporter (TC 2.A.72) family.</text>
</comment>
<evidence type="ECO:0000256" key="7">
    <source>
        <dbReference type="ARBA" id="ARBA00022847"/>
    </source>
</evidence>
<keyword evidence="11 12" id="KW-0472">Membrane</keyword>
<feature type="transmembrane region" description="Helical" evidence="12">
    <location>
        <begin position="424"/>
        <end position="442"/>
    </location>
</feature>
<evidence type="ECO:0000256" key="1">
    <source>
        <dbReference type="ARBA" id="ARBA00004141"/>
    </source>
</evidence>
<dbReference type="InterPro" id="IPR053952">
    <property type="entry name" value="K_trans_C"/>
</dbReference>
<dbReference type="Pfam" id="PF02705">
    <property type="entry name" value="K_trans"/>
    <property type="match status" value="1"/>
</dbReference>
<sequence>MTQAFPTETHPTTGAPHHHRPDANPTGRRLATLMLTALGVVYGDIGTSPLYSIKECFRREFGLAVTPVNVYGVLSLIVWALVLVVSVKYVAFILRADNKGEGGVFALLALILARQQRDTERRTRAILITMGLFGGAFLYGDGMITPAISVLGAVEGLQIVTPALAKFIVPITFAIIFTLFYFQYKGTAKVGGAFGWIMLAWFVSIGVLGIMEITQHPGIFRAMNPWYAVTFFPAHPKESFVVLGAVVLVITGGEALYADMGHFGRKPIRWAWFGFVLPCLLLNYFGQGALVLRDRTAVSNPFYMLAPPAFQIPLLVIATLAAIVASQALISGAFSLTQQAVQLGYTPRLNIVHTSSEQAGQIYIPEVNKALAVGTLLLVVAFRSSAALAATYGVAVTATMAITTMLFVVIARQRFGWSKLKARTFLYGFLFIDLLFLASNLLKVPHGGWVPLTIAGIVFLLMTTWKKGRDILLEHMETSSLPMDAFISDVARRKPHRVSGTAVFMTSARGGAPVVLLHHLKHMKVLHQQVILLSIRTADVPDVDEQETLEVEELGQGFWRVLATYGFMEQPNVPDIMKFLNARGVRTRPGDTSFFLGRERLIATGKSRMARWRKKIFALMSRNALSATEFFSIPPNRVVELGAQIEF</sequence>
<evidence type="ECO:0000256" key="13">
    <source>
        <dbReference type="SAM" id="MobiDB-lite"/>
    </source>
</evidence>
<dbReference type="HOGENOM" id="CLU_008142_4_2_0"/>
<dbReference type="PANTHER" id="PTHR30540">
    <property type="entry name" value="OSMOTIC STRESS POTASSIUM TRANSPORTER"/>
    <property type="match status" value="1"/>
</dbReference>
<comment type="function">
    <text evidence="12">Transport of potassium into the cell. Likely operates as a K(+):H(+) symporter.</text>
</comment>
<dbReference type="Pfam" id="PF22776">
    <property type="entry name" value="K_trans_C"/>
    <property type="match status" value="1"/>
</dbReference>
<feature type="region of interest" description="Disordered" evidence="13">
    <location>
        <begin position="1"/>
        <end position="23"/>
    </location>
</feature>
<dbReference type="eggNOG" id="COG3158">
    <property type="taxonomic scope" value="Bacteria"/>
</dbReference>
<dbReference type="GO" id="GO:0005886">
    <property type="term" value="C:plasma membrane"/>
    <property type="evidence" value="ECO:0007669"/>
    <property type="project" value="UniProtKB-SubCell"/>
</dbReference>
<feature type="transmembrane region" description="Helical" evidence="12">
    <location>
        <begin position="312"/>
        <end position="336"/>
    </location>
</feature>
<evidence type="ECO:0000256" key="6">
    <source>
        <dbReference type="ARBA" id="ARBA00022692"/>
    </source>
</evidence>
<accession>W0RI03</accession>
<keyword evidence="5 12" id="KW-0633">Potassium transport</keyword>
<feature type="transmembrane region" description="Helical" evidence="12">
    <location>
        <begin position="392"/>
        <end position="412"/>
    </location>
</feature>
<feature type="transmembrane region" description="Helical" evidence="12">
    <location>
        <begin position="194"/>
        <end position="219"/>
    </location>
</feature>
<dbReference type="InterPro" id="IPR003855">
    <property type="entry name" value="K+_transporter"/>
</dbReference>
<keyword evidence="3 12" id="KW-0813">Transport</keyword>
<feature type="domain" description="K+ potassium transporter C-terminal" evidence="15">
    <location>
        <begin position="499"/>
        <end position="646"/>
    </location>
</feature>
<evidence type="ECO:0000259" key="15">
    <source>
        <dbReference type="Pfam" id="PF22776"/>
    </source>
</evidence>
<keyword evidence="10 12" id="KW-0406">Ion transport</keyword>
<evidence type="ECO:0000256" key="10">
    <source>
        <dbReference type="ARBA" id="ARBA00023065"/>
    </source>
</evidence>
<evidence type="ECO:0000256" key="4">
    <source>
        <dbReference type="ARBA" id="ARBA00022475"/>
    </source>
</evidence>
<dbReference type="Proteomes" id="UP000019151">
    <property type="component" value="Chromosome"/>
</dbReference>
<dbReference type="EMBL" id="CP007128">
    <property type="protein sequence ID" value="AHG89965.1"/>
    <property type="molecule type" value="Genomic_DNA"/>
</dbReference>
<keyword evidence="9 12" id="KW-1133">Transmembrane helix</keyword>
<evidence type="ECO:0000256" key="5">
    <source>
        <dbReference type="ARBA" id="ARBA00022538"/>
    </source>
</evidence>
<reference evidence="16 17" key="1">
    <citation type="journal article" date="2014" name="Genome Announc.">
        <title>Genome Sequence and Methylome of Soil Bacterium Gemmatirosa kalamazoonensis KBS708T, a Member of the Rarely Cultivated Gemmatimonadetes Phylum.</title>
        <authorList>
            <person name="Debruyn J.M."/>
            <person name="Radosevich M."/>
            <person name="Wommack K.E."/>
            <person name="Polson S.W."/>
            <person name="Hauser L.J."/>
            <person name="Fawaz M.N."/>
            <person name="Korlach J."/>
            <person name="Tsai Y.C."/>
        </authorList>
    </citation>
    <scope>NUCLEOTIDE SEQUENCE [LARGE SCALE GENOMIC DNA]</scope>
    <source>
        <strain evidence="16 17">KBS708</strain>
    </source>
</reference>
<proteinExistence type="inferred from homology"/>
<dbReference type="STRING" id="861299.J421_2428"/>
<dbReference type="InterPro" id="IPR023051">
    <property type="entry name" value="Kup"/>
</dbReference>
<dbReference type="HAMAP" id="MF_01522">
    <property type="entry name" value="Kup"/>
    <property type="match status" value="1"/>
</dbReference>
<keyword evidence="17" id="KW-1185">Reference proteome</keyword>
<protein>
    <recommendedName>
        <fullName evidence="12">Probable potassium transport system protein Kup</fullName>
    </recommendedName>
</protein>
<feature type="transmembrane region" description="Helical" evidence="12">
    <location>
        <begin position="30"/>
        <end position="51"/>
    </location>
</feature>
<evidence type="ECO:0000256" key="9">
    <source>
        <dbReference type="ARBA" id="ARBA00022989"/>
    </source>
</evidence>
<feature type="domain" description="K+ potassium transporter integral membrane" evidence="14">
    <location>
        <begin position="33"/>
        <end position="488"/>
    </location>
</feature>
<evidence type="ECO:0000256" key="8">
    <source>
        <dbReference type="ARBA" id="ARBA00022958"/>
    </source>
</evidence>
<dbReference type="FunCoup" id="W0RI03">
    <property type="interactions" value="9"/>
</dbReference>
<dbReference type="GO" id="GO:0015293">
    <property type="term" value="F:symporter activity"/>
    <property type="evidence" value="ECO:0007669"/>
    <property type="project" value="UniProtKB-UniRule"/>
</dbReference>
<comment type="catalytic activity">
    <reaction evidence="12">
        <text>K(+)(in) + H(+)(in) = K(+)(out) + H(+)(out)</text>
        <dbReference type="Rhea" id="RHEA:28490"/>
        <dbReference type="ChEBI" id="CHEBI:15378"/>
        <dbReference type="ChEBI" id="CHEBI:29103"/>
    </reaction>
</comment>
<gene>
    <name evidence="12" type="primary">kup</name>
    <name evidence="16" type="ORF">J421_2428</name>
</gene>
<name>W0RI03_9BACT</name>
<dbReference type="KEGG" id="gba:J421_2428"/>
<evidence type="ECO:0000256" key="12">
    <source>
        <dbReference type="HAMAP-Rule" id="MF_01522"/>
    </source>
</evidence>
<evidence type="ECO:0000259" key="14">
    <source>
        <dbReference type="Pfam" id="PF02705"/>
    </source>
</evidence>
<feature type="transmembrane region" description="Helical" evidence="12">
    <location>
        <begin position="239"/>
        <end position="258"/>
    </location>
</feature>
<keyword evidence="8 12" id="KW-0630">Potassium</keyword>
<comment type="subcellular location">
    <subcellularLocation>
        <location evidence="12">Cell membrane</location>
        <topology evidence="12">Multi-pass membrane protein</topology>
    </subcellularLocation>
    <subcellularLocation>
        <location evidence="1">Membrane</location>
        <topology evidence="1">Multi-pass membrane protein</topology>
    </subcellularLocation>
</comment>
<feature type="transmembrane region" description="Helical" evidence="12">
    <location>
        <begin position="125"/>
        <end position="151"/>
    </location>
</feature>
<dbReference type="AlphaFoldDB" id="W0RI03"/>
<dbReference type="GO" id="GO:0015079">
    <property type="term" value="F:potassium ion transmembrane transporter activity"/>
    <property type="evidence" value="ECO:0007669"/>
    <property type="project" value="UniProtKB-UniRule"/>
</dbReference>
<keyword evidence="4 12" id="KW-1003">Cell membrane</keyword>
<keyword evidence="7 12" id="KW-0769">Symport</keyword>
<evidence type="ECO:0000256" key="11">
    <source>
        <dbReference type="ARBA" id="ARBA00023136"/>
    </source>
</evidence>
<feature type="transmembrane region" description="Helical" evidence="12">
    <location>
        <begin position="71"/>
        <end position="91"/>
    </location>
</feature>
<dbReference type="PATRIC" id="fig|861299.3.peg.2474"/>
<feature type="transmembrane region" description="Helical" evidence="12">
    <location>
        <begin position="163"/>
        <end position="182"/>
    </location>
</feature>
<feature type="transmembrane region" description="Helical" evidence="12">
    <location>
        <begin position="270"/>
        <end position="292"/>
    </location>
</feature>
<feature type="transmembrane region" description="Helical" evidence="12">
    <location>
        <begin position="448"/>
        <end position="465"/>
    </location>
</feature>
<evidence type="ECO:0000256" key="2">
    <source>
        <dbReference type="ARBA" id="ARBA00007019"/>
    </source>
</evidence>
<evidence type="ECO:0000313" key="16">
    <source>
        <dbReference type="EMBL" id="AHG89965.1"/>
    </source>
</evidence>
<evidence type="ECO:0000313" key="17">
    <source>
        <dbReference type="Proteomes" id="UP000019151"/>
    </source>
</evidence>